<accession>A0A7Y9DYB4</accession>
<organism evidence="2 3">
    <name type="scientific">Actinomycetospora corticicola</name>
    <dbReference type="NCBI Taxonomy" id="663602"/>
    <lineage>
        <taxon>Bacteria</taxon>
        <taxon>Bacillati</taxon>
        <taxon>Actinomycetota</taxon>
        <taxon>Actinomycetes</taxon>
        <taxon>Pseudonocardiales</taxon>
        <taxon>Pseudonocardiaceae</taxon>
        <taxon>Actinomycetospora</taxon>
    </lineage>
</organism>
<dbReference type="EMBL" id="JACCBN010000001">
    <property type="protein sequence ID" value="NYD37625.1"/>
    <property type="molecule type" value="Genomic_DNA"/>
</dbReference>
<name>A0A7Y9DYB4_9PSEU</name>
<keyword evidence="3" id="KW-1185">Reference proteome</keyword>
<dbReference type="Gene3D" id="3.10.180.10">
    <property type="entry name" value="2,3-Dihydroxybiphenyl 1,2-Dioxygenase, domain 1"/>
    <property type="match status" value="1"/>
</dbReference>
<evidence type="ECO:0000259" key="1">
    <source>
        <dbReference type="PROSITE" id="PS51819"/>
    </source>
</evidence>
<dbReference type="PANTHER" id="PTHR36503">
    <property type="entry name" value="BLR2520 PROTEIN"/>
    <property type="match status" value="1"/>
</dbReference>
<gene>
    <name evidence="2" type="ORF">BJ983_003727</name>
</gene>
<dbReference type="AlphaFoldDB" id="A0A7Y9DYB4"/>
<feature type="domain" description="VOC" evidence="1">
    <location>
        <begin position="2"/>
        <end position="130"/>
    </location>
</feature>
<dbReference type="InterPro" id="IPR004360">
    <property type="entry name" value="Glyas_Fos-R_dOase_dom"/>
</dbReference>
<dbReference type="PROSITE" id="PS51819">
    <property type="entry name" value="VOC"/>
    <property type="match status" value="1"/>
</dbReference>
<dbReference type="Pfam" id="PF00903">
    <property type="entry name" value="Glyoxalase"/>
    <property type="match status" value="1"/>
</dbReference>
<dbReference type="Proteomes" id="UP000535890">
    <property type="component" value="Unassembled WGS sequence"/>
</dbReference>
<dbReference type="RefSeq" id="WP_179795192.1">
    <property type="nucleotide sequence ID" value="NZ_BAABHP010000025.1"/>
</dbReference>
<reference evidence="2 3" key="1">
    <citation type="submission" date="2020-07" db="EMBL/GenBank/DDBJ databases">
        <title>Sequencing the genomes of 1000 actinobacteria strains.</title>
        <authorList>
            <person name="Klenk H.-P."/>
        </authorList>
    </citation>
    <scope>NUCLEOTIDE SEQUENCE [LARGE SCALE GENOMIC DNA]</scope>
    <source>
        <strain evidence="2 3">DSM 45772</strain>
    </source>
</reference>
<proteinExistence type="predicted"/>
<dbReference type="InterPro" id="IPR029068">
    <property type="entry name" value="Glyas_Bleomycin-R_OHBP_Dase"/>
</dbReference>
<dbReference type="SUPFAM" id="SSF54593">
    <property type="entry name" value="Glyoxalase/Bleomycin resistance protein/Dihydroxybiphenyl dioxygenase"/>
    <property type="match status" value="1"/>
</dbReference>
<comment type="caution">
    <text evidence="2">The sequence shown here is derived from an EMBL/GenBank/DDBJ whole genome shotgun (WGS) entry which is preliminary data.</text>
</comment>
<dbReference type="InterPro" id="IPR037523">
    <property type="entry name" value="VOC_core"/>
</dbReference>
<protein>
    <recommendedName>
        <fullName evidence="1">VOC domain-containing protein</fullName>
    </recommendedName>
</protein>
<evidence type="ECO:0000313" key="3">
    <source>
        <dbReference type="Proteomes" id="UP000535890"/>
    </source>
</evidence>
<dbReference type="PANTHER" id="PTHR36503:SF1">
    <property type="entry name" value="BLR2520 PROTEIN"/>
    <property type="match status" value="1"/>
</dbReference>
<sequence>MAPALLVLPTDDRVRAHAFYRDLGFDAVGEPADDGVPEPLQVVVNDGLHLMFVPRGGFGWVTGEHEVAAPGVAECLLGLTAETDTEVDTLFARAEAAGASVVERPTSPPWGGHSATFADPDGHLWQVATPPGQS</sequence>
<evidence type="ECO:0000313" key="2">
    <source>
        <dbReference type="EMBL" id="NYD37625.1"/>
    </source>
</evidence>